<proteinExistence type="predicted"/>
<gene>
    <name evidence="3" type="ORF">SAMN05421593_1232</name>
</gene>
<dbReference type="PANTHER" id="PTHR37938">
    <property type="entry name" value="BLL0215 PROTEIN"/>
    <property type="match status" value="1"/>
</dbReference>
<evidence type="ECO:0000259" key="2">
    <source>
        <dbReference type="Pfam" id="PF03703"/>
    </source>
</evidence>
<keyword evidence="1" id="KW-1133">Transmembrane helix</keyword>
<keyword evidence="1" id="KW-0812">Transmembrane</keyword>
<name>A0A1H6H6X3_CHRCI</name>
<sequence length="183" mass="21001">MISKKSFRLLFFFFYITPGSTRTTQYMKNLLATSEACNSHIYYTAKIHWISCVIPFFLMTIGSLGVISFLLVGYKYMIGFIGLFSLFLIYIFIRGLILLLRNRNTKIFITDSHLTLSRGILGKTSFDLSLQKLEGMTLQQSFLGKFLDFGTLIVSTGSLTHTYTIRHPQELRDAIFMLKNSLD</sequence>
<dbReference type="STRING" id="680127.SAMN05421593_1232"/>
<evidence type="ECO:0000256" key="1">
    <source>
        <dbReference type="SAM" id="Phobius"/>
    </source>
</evidence>
<reference evidence="3 4" key="1">
    <citation type="submission" date="2016-10" db="EMBL/GenBank/DDBJ databases">
        <authorList>
            <person name="de Groot N.N."/>
        </authorList>
    </citation>
    <scope>NUCLEOTIDE SEQUENCE [LARGE SCALE GENOMIC DNA]</scope>
    <source>
        <strain evidence="3 4">DSM 23031</strain>
    </source>
</reference>
<dbReference type="InterPro" id="IPR005182">
    <property type="entry name" value="YdbS-like_PH"/>
</dbReference>
<accession>A0A1H6H6X3</accession>
<dbReference type="PANTHER" id="PTHR37938:SF1">
    <property type="entry name" value="BLL0215 PROTEIN"/>
    <property type="match status" value="1"/>
</dbReference>
<feature type="transmembrane region" description="Helical" evidence="1">
    <location>
        <begin position="78"/>
        <end position="100"/>
    </location>
</feature>
<evidence type="ECO:0000313" key="3">
    <source>
        <dbReference type="EMBL" id="SEH29955.1"/>
    </source>
</evidence>
<dbReference type="EMBL" id="FNWQ01000001">
    <property type="protein sequence ID" value="SEH29955.1"/>
    <property type="molecule type" value="Genomic_DNA"/>
</dbReference>
<dbReference type="Proteomes" id="UP000198561">
    <property type="component" value="Unassembled WGS sequence"/>
</dbReference>
<keyword evidence="1" id="KW-0472">Membrane</keyword>
<feature type="domain" description="YdbS-like PH" evidence="2">
    <location>
        <begin position="103"/>
        <end position="164"/>
    </location>
</feature>
<dbReference type="AlphaFoldDB" id="A0A1H6H6X3"/>
<dbReference type="Pfam" id="PF03703">
    <property type="entry name" value="bPH_2"/>
    <property type="match status" value="1"/>
</dbReference>
<feature type="transmembrane region" description="Helical" evidence="1">
    <location>
        <begin position="47"/>
        <end position="71"/>
    </location>
</feature>
<evidence type="ECO:0000313" key="4">
    <source>
        <dbReference type="Proteomes" id="UP000198561"/>
    </source>
</evidence>
<organism evidence="3 4">
    <name type="scientific">Chryseobacterium culicis</name>
    <dbReference type="NCBI Taxonomy" id="680127"/>
    <lineage>
        <taxon>Bacteria</taxon>
        <taxon>Pseudomonadati</taxon>
        <taxon>Bacteroidota</taxon>
        <taxon>Flavobacteriia</taxon>
        <taxon>Flavobacteriales</taxon>
        <taxon>Weeksellaceae</taxon>
        <taxon>Chryseobacterium group</taxon>
        <taxon>Chryseobacterium</taxon>
    </lineage>
</organism>
<protein>
    <submittedName>
        <fullName evidence="3">PH domain-containing protein</fullName>
    </submittedName>
</protein>